<reference evidence="8" key="1">
    <citation type="submission" date="2022-10" db="EMBL/GenBank/DDBJ databases">
        <title>The WGS of Solirubrobacter ginsenosidimutans DSM 21036.</title>
        <authorList>
            <person name="Jiang Z."/>
        </authorList>
    </citation>
    <scope>NUCLEOTIDE SEQUENCE</scope>
    <source>
        <strain evidence="8">DSM 21036</strain>
    </source>
</reference>
<feature type="transmembrane region" description="Helical" evidence="7">
    <location>
        <begin position="451"/>
        <end position="471"/>
    </location>
</feature>
<feature type="transmembrane region" description="Helical" evidence="7">
    <location>
        <begin position="130"/>
        <end position="150"/>
    </location>
</feature>
<feature type="transmembrane region" description="Helical" evidence="7">
    <location>
        <begin position="393"/>
        <end position="414"/>
    </location>
</feature>
<keyword evidence="6 7" id="KW-0472">Membrane</keyword>
<feature type="transmembrane region" description="Helical" evidence="7">
    <location>
        <begin position="187"/>
        <end position="211"/>
    </location>
</feature>
<feature type="transmembrane region" description="Helical" evidence="7">
    <location>
        <begin position="96"/>
        <end position="118"/>
    </location>
</feature>
<dbReference type="PANTHER" id="PTHR30250">
    <property type="entry name" value="PST FAMILY PREDICTED COLANIC ACID TRANSPORTER"/>
    <property type="match status" value="1"/>
</dbReference>
<accession>A0A9X3N4G7</accession>
<keyword evidence="5 7" id="KW-1133">Transmembrane helix</keyword>
<keyword evidence="3" id="KW-1003">Cell membrane</keyword>
<dbReference type="RefSeq" id="WP_270046191.1">
    <property type="nucleotide sequence ID" value="NZ_JAPDOD010000081.1"/>
</dbReference>
<dbReference type="EMBL" id="JAPDOD010000081">
    <property type="protein sequence ID" value="MDA0166938.1"/>
    <property type="molecule type" value="Genomic_DNA"/>
</dbReference>
<sequence length="515" mass="54262">MSASPVEEQPGDTRSNEELTAATAAGLRWITYARMIIEALLLVSMVVLARLIPPAAFGVYAVVTIVQELTMTLPMESTSSALVQRRSVGREHLQGALSLGLLIGIGLALVTMVIAQLLAKPIYGAETATLLMIVAPTFLLGAVNAIPLAVLRRRLDFKSIGIISIASTFARVAGMIGLALAGLDASALVLGTTISVVVSIALGLFFAPIPLPRWRPQAMRDLFPYSGPASLATLAWTGFRNGDYAIIGARLGAAQAGLYWRGYQLAVEYQRKISIVMTEMAMPILSRTAGHDELHALRRRMVRLLTVVLFPFLVLLVLLGPVVVPWLFGPEWEPAVLPAQILAAGGAATLVIDAAGSGMAAAGRTKAMLGYGIAHFVVYAGTVVIVSPHGLTAVAIAAAVIHTLFLVVAYQVLLGERALRSLWGDIAPASVGCIAMAIVGVPLAWAMNRAGAPVLVQIAIVGAFSGVAYLLTVRATFADCWSDLCAALRRIVPSAALELLARVPRFRVARSGNAA</sequence>
<dbReference type="Proteomes" id="UP001149140">
    <property type="component" value="Unassembled WGS sequence"/>
</dbReference>
<dbReference type="Pfam" id="PF13440">
    <property type="entry name" value="Polysacc_synt_3"/>
    <property type="match status" value="1"/>
</dbReference>
<name>A0A9X3N4G7_9ACTN</name>
<protein>
    <submittedName>
        <fullName evidence="8">Oligosaccharide flippase family protein</fullName>
    </submittedName>
</protein>
<dbReference type="PANTHER" id="PTHR30250:SF10">
    <property type="entry name" value="LIPOPOLYSACCHARIDE BIOSYNTHESIS PROTEIN WZXC"/>
    <property type="match status" value="1"/>
</dbReference>
<feature type="transmembrane region" description="Helical" evidence="7">
    <location>
        <begin position="35"/>
        <end position="52"/>
    </location>
</feature>
<feature type="transmembrane region" description="Helical" evidence="7">
    <location>
        <begin position="162"/>
        <end position="181"/>
    </location>
</feature>
<keyword evidence="4 7" id="KW-0812">Transmembrane</keyword>
<feature type="transmembrane region" description="Helical" evidence="7">
    <location>
        <begin position="335"/>
        <end position="356"/>
    </location>
</feature>
<comment type="similarity">
    <text evidence="2">Belongs to the polysaccharide synthase family.</text>
</comment>
<feature type="transmembrane region" description="Helical" evidence="7">
    <location>
        <begin position="426"/>
        <end position="445"/>
    </location>
</feature>
<feature type="transmembrane region" description="Helical" evidence="7">
    <location>
        <begin position="304"/>
        <end position="329"/>
    </location>
</feature>
<dbReference type="GO" id="GO:0005886">
    <property type="term" value="C:plasma membrane"/>
    <property type="evidence" value="ECO:0007669"/>
    <property type="project" value="UniProtKB-SubCell"/>
</dbReference>
<comment type="caution">
    <text evidence="8">The sequence shown here is derived from an EMBL/GenBank/DDBJ whole genome shotgun (WGS) entry which is preliminary data.</text>
</comment>
<keyword evidence="9" id="KW-1185">Reference proteome</keyword>
<evidence type="ECO:0000256" key="7">
    <source>
        <dbReference type="SAM" id="Phobius"/>
    </source>
</evidence>
<proteinExistence type="inferred from homology"/>
<comment type="subcellular location">
    <subcellularLocation>
        <location evidence="1">Cell membrane</location>
        <topology evidence="1">Multi-pass membrane protein</topology>
    </subcellularLocation>
</comment>
<organism evidence="8 9">
    <name type="scientific">Solirubrobacter ginsenosidimutans</name>
    <dbReference type="NCBI Taxonomy" id="490573"/>
    <lineage>
        <taxon>Bacteria</taxon>
        <taxon>Bacillati</taxon>
        <taxon>Actinomycetota</taxon>
        <taxon>Thermoleophilia</taxon>
        <taxon>Solirubrobacterales</taxon>
        <taxon>Solirubrobacteraceae</taxon>
        <taxon>Solirubrobacter</taxon>
    </lineage>
</organism>
<evidence type="ECO:0000313" key="8">
    <source>
        <dbReference type="EMBL" id="MDA0166938.1"/>
    </source>
</evidence>
<evidence type="ECO:0000256" key="6">
    <source>
        <dbReference type="ARBA" id="ARBA00023136"/>
    </source>
</evidence>
<gene>
    <name evidence="8" type="ORF">OM076_42150</name>
</gene>
<evidence type="ECO:0000313" key="9">
    <source>
        <dbReference type="Proteomes" id="UP001149140"/>
    </source>
</evidence>
<evidence type="ECO:0000256" key="2">
    <source>
        <dbReference type="ARBA" id="ARBA00007430"/>
    </source>
</evidence>
<evidence type="ECO:0000256" key="3">
    <source>
        <dbReference type="ARBA" id="ARBA00022475"/>
    </source>
</evidence>
<dbReference type="AlphaFoldDB" id="A0A9X3N4G7"/>
<evidence type="ECO:0000256" key="4">
    <source>
        <dbReference type="ARBA" id="ARBA00022692"/>
    </source>
</evidence>
<dbReference type="InterPro" id="IPR050833">
    <property type="entry name" value="Poly_Biosynth_Transport"/>
</dbReference>
<evidence type="ECO:0000256" key="5">
    <source>
        <dbReference type="ARBA" id="ARBA00022989"/>
    </source>
</evidence>
<evidence type="ECO:0000256" key="1">
    <source>
        <dbReference type="ARBA" id="ARBA00004651"/>
    </source>
</evidence>
<feature type="transmembrane region" description="Helical" evidence="7">
    <location>
        <begin position="368"/>
        <end position="387"/>
    </location>
</feature>